<dbReference type="PANTHER" id="PTHR42798">
    <property type="entry name" value="LIPOPROTEIN-RELEASING SYSTEM ATP-BINDING PROTEIN LOLD"/>
    <property type="match status" value="1"/>
</dbReference>
<evidence type="ECO:0000256" key="2">
    <source>
        <dbReference type="ARBA" id="ARBA00022741"/>
    </source>
</evidence>
<reference evidence="6" key="1">
    <citation type="journal article" date="2019" name="Int. J. Syst. Evol. Microbiol.">
        <title>The Global Catalogue of Microorganisms (GCM) 10K type strain sequencing project: providing services to taxonomists for standard genome sequencing and annotation.</title>
        <authorList>
            <consortium name="The Broad Institute Genomics Platform"/>
            <consortium name="The Broad Institute Genome Sequencing Center for Infectious Disease"/>
            <person name="Wu L."/>
            <person name="Ma J."/>
        </authorList>
    </citation>
    <scope>NUCLEOTIDE SEQUENCE [LARGE SCALE GENOMIC DNA]</scope>
    <source>
        <strain evidence="6">KCTC 52094</strain>
    </source>
</reference>
<comment type="similarity">
    <text evidence="1">Belongs to the ABC transporter superfamily.</text>
</comment>
<dbReference type="SUPFAM" id="SSF52540">
    <property type="entry name" value="P-loop containing nucleoside triphosphate hydrolases"/>
    <property type="match status" value="1"/>
</dbReference>
<dbReference type="InterPro" id="IPR012701">
    <property type="entry name" value="CP_lyase_PhnL"/>
</dbReference>
<dbReference type="EMBL" id="JBHRTN010000010">
    <property type="protein sequence ID" value="MFC3125833.1"/>
    <property type="molecule type" value="Genomic_DNA"/>
</dbReference>
<comment type="caution">
    <text evidence="5">The sequence shown here is derived from an EMBL/GenBank/DDBJ whole genome shotgun (WGS) entry which is preliminary data.</text>
</comment>
<dbReference type="PROSITE" id="PS00211">
    <property type="entry name" value="ABC_TRANSPORTER_1"/>
    <property type="match status" value="1"/>
</dbReference>
<dbReference type="RefSeq" id="WP_379596776.1">
    <property type="nucleotide sequence ID" value="NZ_JBHRTN010000010.1"/>
</dbReference>
<evidence type="ECO:0000256" key="3">
    <source>
        <dbReference type="ARBA" id="ARBA00022840"/>
    </source>
</evidence>
<sequence length="235" mass="25805">MSRMISVTGLTKYFRLHLQNGTTIPVLHDVHMEVADGECIALSGPSGAGKSTLMRCLYGNYGICEGSILVHHQGNDISISDALPRTIEEVRRYTLGYVSQFLRVIPRVSTLDIVAQPMMDQGMDDAAAYQRASEFLLRLNLPRRLHNLPPATFSGGEQQRVNLARGFAASYPVLLLDEPTASLDPANRDVVLDMIEEARHSGAAIVGIFHDADVRDRVATRFIPVTPVQDALHDG</sequence>
<organism evidence="5 6">
    <name type="scientific">Teichococcus globiformis</name>
    <dbReference type="NCBI Taxonomy" id="2307229"/>
    <lineage>
        <taxon>Bacteria</taxon>
        <taxon>Pseudomonadati</taxon>
        <taxon>Pseudomonadota</taxon>
        <taxon>Alphaproteobacteria</taxon>
        <taxon>Acetobacterales</taxon>
        <taxon>Roseomonadaceae</taxon>
        <taxon>Roseomonas</taxon>
    </lineage>
</organism>
<accession>A0ABV7G1U7</accession>
<dbReference type="InterPro" id="IPR003439">
    <property type="entry name" value="ABC_transporter-like_ATP-bd"/>
</dbReference>
<dbReference type="GO" id="GO:0016829">
    <property type="term" value="F:lyase activity"/>
    <property type="evidence" value="ECO:0007669"/>
    <property type="project" value="UniProtKB-KW"/>
</dbReference>
<dbReference type="InterPro" id="IPR003593">
    <property type="entry name" value="AAA+_ATPase"/>
</dbReference>
<dbReference type="PROSITE" id="PS50893">
    <property type="entry name" value="ABC_TRANSPORTER_2"/>
    <property type="match status" value="1"/>
</dbReference>
<evidence type="ECO:0000313" key="6">
    <source>
        <dbReference type="Proteomes" id="UP001595593"/>
    </source>
</evidence>
<evidence type="ECO:0000259" key="4">
    <source>
        <dbReference type="PROSITE" id="PS50893"/>
    </source>
</evidence>
<dbReference type="Proteomes" id="UP001595593">
    <property type="component" value="Unassembled WGS sequence"/>
</dbReference>
<evidence type="ECO:0000256" key="1">
    <source>
        <dbReference type="ARBA" id="ARBA00005417"/>
    </source>
</evidence>
<keyword evidence="6" id="KW-1185">Reference proteome</keyword>
<dbReference type="InterPro" id="IPR017871">
    <property type="entry name" value="ABC_transporter-like_CS"/>
</dbReference>
<dbReference type="Gene3D" id="3.40.50.300">
    <property type="entry name" value="P-loop containing nucleotide triphosphate hydrolases"/>
    <property type="match status" value="1"/>
</dbReference>
<feature type="domain" description="ABC transporter" evidence="4">
    <location>
        <begin position="5"/>
        <end position="232"/>
    </location>
</feature>
<evidence type="ECO:0000313" key="5">
    <source>
        <dbReference type="EMBL" id="MFC3125833.1"/>
    </source>
</evidence>
<name>A0ABV7G1U7_9PROT</name>
<dbReference type="InterPro" id="IPR027417">
    <property type="entry name" value="P-loop_NTPase"/>
</dbReference>
<dbReference type="NCBIfam" id="TIGR02324">
    <property type="entry name" value="CP_lyasePhnL"/>
    <property type="match status" value="1"/>
</dbReference>
<proteinExistence type="inferred from homology"/>
<dbReference type="SMART" id="SM00382">
    <property type="entry name" value="AAA"/>
    <property type="match status" value="1"/>
</dbReference>
<dbReference type="Pfam" id="PF00005">
    <property type="entry name" value="ABC_tran"/>
    <property type="match status" value="1"/>
</dbReference>
<keyword evidence="2" id="KW-0547">Nucleotide-binding</keyword>
<dbReference type="PANTHER" id="PTHR42798:SF7">
    <property type="entry name" value="ALPHA-D-RIBOSE 1-METHYLPHOSPHONATE 5-TRIPHOSPHATE SYNTHASE SUBUNIT PHNL"/>
    <property type="match status" value="1"/>
</dbReference>
<keyword evidence="3" id="KW-0067">ATP-binding</keyword>
<protein>
    <submittedName>
        <fullName evidence="5">Phosphonate C-P lyase system protein PhnL</fullName>
    </submittedName>
</protein>
<keyword evidence="5" id="KW-0456">Lyase</keyword>
<gene>
    <name evidence="5" type="primary">phnL</name>
    <name evidence="5" type="ORF">ACFOD4_12235</name>
</gene>